<dbReference type="CDD" id="cd00303">
    <property type="entry name" value="retropepsin_like"/>
    <property type="match status" value="1"/>
</dbReference>
<name>A0A6P7GU22_DIAVI</name>
<protein>
    <submittedName>
        <fullName evidence="3">Uncharacterized protein LOC114340765</fullName>
    </submittedName>
</protein>
<evidence type="ECO:0000256" key="1">
    <source>
        <dbReference type="SAM" id="Coils"/>
    </source>
</evidence>
<gene>
    <name evidence="3" type="primary">LOC114340765</name>
</gene>
<proteinExistence type="predicted"/>
<dbReference type="InterPro" id="IPR021109">
    <property type="entry name" value="Peptidase_aspartic_dom_sf"/>
</dbReference>
<organism evidence="3">
    <name type="scientific">Diabrotica virgifera virgifera</name>
    <name type="common">western corn rootworm</name>
    <dbReference type="NCBI Taxonomy" id="50390"/>
    <lineage>
        <taxon>Eukaryota</taxon>
        <taxon>Metazoa</taxon>
        <taxon>Ecdysozoa</taxon>
        <taxon>Arthropoda</taxon>
        <taxon>Hexapoda</taxon>
        <taxon>Insecta</taxon>
        <taxon>Pterygota</taxon>
        <taxon>Neoptera</taxon>
        <taxon>Endopterygota</taxon>
        <taxon>Coleoptera</taxon>
        <taxon>Polyphaga</taxon>
        <taxon>Cucujiformia</taxon>
        <taxon>Chrysomeloidea</taxon>
        <taxon>Chrysomelidae</taxon>
        <taxon>Galerucinae</taxon>
        <taxon>Diabroticina</taxon>
        <taxon>Diabroticites</taxon>
        <taxon>Diabrotica</taxon>
    </lineage>
</organism>
<accession>A0A6P7GU22</accession>
<dbReference type="AlphaFoldDB" id="A0A6P7GU22"/>
<feature type="coiled-coil region" evidence="1">
    <location>
        <begin position="5"/>
        <end position="47"/>
    </location>
</feature>
<evidence type="ECO:0000313" key="3">
    <source>
        <dbReference type="RefSeq" id="XP_028147335.1"/>
    </source>
</evidence>
<evidence type="ECO:0000256" key="2">
    <source>
        <dbReference type="SAM" id="MobiDB-lite"/>
    </source>
</evidence>
<dbReference type="InParanoid" id="A0A6P7GU22"/>
<keyword evidence="1" id="KW-0175">Coiled coil</keyword>
<sequence>MKEINNCQKKELEKLEIKFENALQEDKREIEEKFKQNERKIEEIKTQQNFGERREMFIHSTDDVKIRFGGDVSKLHPVPFINSLKKKVQHIGNLETAKETIRNHLKYEEGLWFDSKEEEFDKQLVELIARHFEETLEDHITLQNYKDIDSLCQFLQIRETSLRERKSRRSQEDNRPEKHRNTEIENKIIGGTIQNEISILGGKTKIETTEEEIMNQEIGNGTRTGFINEKLIKIMIETGSEITLVNRKLIEEVFLTNLIYKIPRVNLVGANKRTLAKINEGIRIKVRLGKRFYALQCVIMPNMSHDMIVGVDELTEKHVVIDFKNNKMKLTEEDEEEQESLKNDKEHEKQKMYESDKEQTVEMNLATKQRQNKKQKR</sequence>
<reference evidence="3" key="1">
    <citation type="submission" date="2025-08" db="UniProtKB">
        <authorList>
            <consortium name="RefSeq"/>
        </authorList>
    </citation>
    <scope>IDENTIFICATION</scope>
    <source>
        <tissue evidence="3">Whole insect</tissue>
    </source>
</reference>
<dbReference type="RefSeq" id="XP_028147335.1">
    <property type="nucleotide sequence ID" value="XM_028291534.1"/>
</dbReference>
<dbReference type="Pfam" id="PF13650">
    <property type="entry name" value="Asp_protease_2"/>
    <property type="match status" value="1"/>
</dbReference>
<feature type="compositionally biased region" description="Basic and acidic residues" evidence="2">
    <location>
        <begin position="339"/>
        <end position="360"/>
    </location>
</feature>
<dbReference type="SUPFAM" id="SSF50630">
    <property type="entry name" value="Acid proteases"/>
    <property type="match status" value="1"/>
</dbReference>
<dbReference type="Gene3D" id="2.40.70.10">
    <property type="entry name" value="Acid Proteases"/>
    <property type="match status" value="1"/>
</dbReference>
<feature type="region of interest" description="Disordered" evidence="2">
    <location>
        <begin position="331"/>
        <end position="377"/>
    </location>
</feature>